<evidence type="ECO:0000256" key="1">
    <source>
        <dbReference type="SAM" id="SignalP"/>
    </source>
</evidence>
<dbReference type="EMBL" id="JAAAMJ010000011">
    <property type="protein sequence ID" value="NDV87898.1"/>
    <property type="molecule type" value="Genomic_DNA"/>
</dbReference>
<gene>
    <name evidence="2" type="ORF">GTW51_14420</name>
</gene>
<reference evidence="2 3" key="1">
    <citation type="submission" date="2020-01" db="EMBL/GenBank/DDBJ databases">
        <title>Genomes of bacteria type strains.</title>
        <authorList>
            <person name="Chen J."/>
            <person name="Zhu S."/>
            <person name="Chen J."/>
        </authorList>
    </citation>
    <scope>NUCLEOTIDE SEQUENCE [LARGE SCALE GENOMIC DNA]</scope>
    <source>
        <strain evidence="2 3">KCTC 52919</strain>
    </source>
</reference>
<sequence>MKNLLAAMLVTFAVAAPFGTATAQDATALPDLKGNWVGTSETILLGSAAHHEDGEAAPRLSEMEFTMAVEGQDGRRFWGTFSSAKSSETFMGVIGFDGKSIVARDTDGHIDGALADDDTMELIYSHTGDSTVVAATTFKRQN</sequence>
<feature type="signal peptide" evidence="1">
    <location>
        <begin position="1"/>
        <end position="23"/>
    </location>
</feature>
<evidence type="ECO:0008006" key="4">
    <source>
        <dbReference type="Google" id="ProtNLM"/>
    </source>
</evidence>
<name>A0A6L9MJX3_9HYPH</name>
<organism evidence="2 3">
    <name type="scientific">Aurantimonas aggregata</name>
    <dbReference type="NCBI Taxonomy" id="2047720"/>
    <lineage>
        <taxon>Bacteria</taxon>
        <taxon>Pseudomonadati</taxon>
        <taxon>Pseudomonadota</taxon>
        <taxon>Alphaproteobacteria</taxon>
        <taxon>Hyphomicrobiales</taxon>
        <taxon>Aurantimonadaceae</taxon>
        <taxon>Aurantimonas</taxon>
    </lineage>
</organism>
<feature type="chain" id="PRO_5027057038" description="Lipocalin-like domain-containing protein" evidence="1">
    <location>
        <begin position="24"/>
        <end position="142"/>
    </location>
</feature>
<dbReference type="Proteomes" id="UP000476332">
    <property type="component" value="Unassembled WGS sequence"/>
</dbReference>
<proteinExistence type="predicted"/>
<keyword evidence="3" id="KW-1185">Reference proteome</keyword>
<accession>A0A6L9MJX3</accession>
<dbReference type="RefSeq" id="WP_163044728.1">
    <property type="nucleotide sequence ID" value="NZ_JAAAMJ010000011.1"/>
</dbReference>
<evidence type="ECO:0000313" key="2">
    <source>
        <dbReference type="EMBL" id="NDV87898.1"/>
    </source>
</evidence>
<comment type="caution">
    <text evidence="2">The sequence shown here is derived from an EMBL/GenBank/DDBJ whole genome shotgun (WGS) entry which is preliminary data.</text>
</comment>
<evidence type="ECO:0000313" key="3">
    <source>
        <dbReference type="Proteomes" id="UP000476332"/>
    </source>
</evidence>
<dbReference type="AlphaFoldDB" id="A0A6L9MJX3"/>
<keyword evidence="1" id="KW-0732">Signal</keyword>
<protein>
    <recommendedName>
        <fullName evidence="4">Lipocalin-like domain-containing protein</fullName>
    </recommendedName>
</protein>